<proteinExistence type="predicted"/>
<evidence type="ECO:0000256" key="4">
    <source>
        <dbReference type="ARBA" id="ARBA00022989"/>
    </source>
</evidence>
<dbReference type="EMBL" id="CAJOBE010004644">
    <property type="protein sequence ID" value="CAF3941018.1"/>
    <property type="molecule type" value="Genomic_DNA"/>
</dbReference>
<sequence>MYMNSECISLFIHIDNTLYCSIQNGHQVVKMSLNSNDSTFMTAAGTGCAGSTSDMLDQPFGIYVNINFDLYVADTGNNRVQLFYDGEMNGRTVAGETLGKRFALNKPTSVILDADDNLFIVDSGNQRIIRLGSDGFRCLIGCSKSSCSRPNEVCHPLTAAFDSYGNIFITNEYMNGIQKFLLSTNSCASSVNKPKLNECASWSSNPIIIANSTTTDMSPFSLFIGINDTLYVADRAMKTIYIYPEKSGDSTKTIVSNFTFSTGFFVTITGDIYIDNGNNSHISKWSFDTISNNIIMYMNSECISLFIHIDNTLYCSIQNGHQVVKMSLNSNDSTFMTAAGTGCAGSTSDMLDQPFGIYVNINFDLYVADTGNNRVQLFYDGEMNGRTVAGETLGKRFALNKPTSVILDADDNLFIVDSGNQRIIRLGSDGFRCLIGCSKSSCSRPNEVCHPLTAAFDSYGNIFITNQYINGIQKFLLATNSCDETSIMPEETSTEINKEETTSQYIQSTIQTTIDKTTTTTQSTTSSIIGKTCSRPLIALFPSPSSLESPLQFRRSQDFYISATLTLNCAESLDIERRWSVFECTPNCSIEAKIDSSIKLILNELFIPARTLSYGVYELKITVIMTASSNLISSESSFVKINPSGITANLVQFGTSLITSSYEEDLILNPGNFSINPDETTFNASDWTYQYRCRLYNTINMGTDTYIYDNTSSCFSNQADVSAWRYKPMNDSQSSVRIQARSLEYNRIYQFSVFMINRRNITSQATGYVLVNVENTRTPIIAVACVISTMCSPNLQYQYINPSTQIALFSVCTGNCRPIANIHWNIYKGSNDSLVAAVVEWTQFNHMNSSRDLHFLGVNTTNFTAINTLFTKNPNISYWRFEVVYSFYNETSSSALDFMINQPPENGSCSIDPQNGTTTTLFIVNCTDWFDKDNISDYSFYLWYEKSSELVMLAFTTSSTLQIRLPPSDDNTSTLNLTVHIRDTLNGVREFYLEERIVVILNESSINTFIDSIQNTNNNDPIVQALASGNQHIIAQVTTIFSQELNKRNKKSLETAIANGIPAAKISVSPLGSNRRSEILASQKCYELARTLKAIAMRVSYEDAQYASTRISYCINNVLTAINAPLQQRGFILNAESIYEDSTVDDYETDLELMELNLNLLTNQDDFSREILKENRIRYNQKKTANEIGKQANATFSLITTILKIHLNIGQNISMNSASLLINIETTTIESLSNKIIKQVDQAQIHIPSNFESNIPKNTTISLRSTMHSLAPAGASQSSANTNMSTAISLSLLDITGNEVSIHASDKQPIEFFIPRDPNFILPKRILQNVTSKSNEELFYLTVIHTNEFITNNNLTMSVHFEIRPLDRSLGYIFIYKFDGTPYLNSSKKNIDGWSLFCPLNLTEDGIYKYFIDNRKILYHKLIVFGLRELNSTEIDNFCQNTSISNSPPIIDEPLNFTSDYELRIYTSGCYYLDEYNNWQSNGLWVGPLTDYNKTQCFSTHLTTFASSFQVLFLSIHTNEFNLKRYLTQFNQLEWFTRHKFFSHEEYIFKQIDQPRNDTTHNKEFDPFQLSFYQMCSNLELQ</sequence>
<evidence type="ECO:0000256" key="2">
    <source>
        <dbReference type="ARBA" id="ARBA00022692"/>
    </source>
</evidence>
<dbReference type="CDD" id="cd05819">
    <property type="entry name" value="NHL"/>
    <property type="match status" value="2"/>
</dbReference>
<dbReference type="InterPro" id="IPR002859">
    <property type="entry name" value="PKD/REJ-like"/>
</dbReference>
<dbReference type="SUPFAM" id="SSF101898">
    <property type="entry name" value="NHL repeat"/>
    <property type="match status" value="2"/>
</dbReference>
<dbReference type="Gene3D" id="2.120.10.30">
    <property type="entry name" value="TolB, C-terminal domain"/>
    <property type="match status" value="2"/>
</dbReference>
<feature type="domain" description="PKD/REJ-like" evidence="6">
    <location>
        <begin position="563"/>
        <end position="1038"/>
    </location>
</feature>
<evidence type="ECO:0000256" key="1">
    <source>
        <dbReference type="ARBA" id="ARBA00004370"/>
    </source>
</evidence>
<evidence type="ECO:0000256" key="5">
    <source>
        <dbReference type="ARBA" id="ARBA00023136"/>
    </source>
</evidence>
<evidence type="ECO:0000313" key="8">
    <source>
        <dbReference type="Proteomes" id="UP000663874"/>
    </source>
</evidence>
<evidence type="ECO:0000259" key="6">
    <source>
        <dbReference type="Pfam" id="PF02010"/>
    </source>
</evidence>
<dbReference type="Proteomes" id="UP000663874">
    <property type="component" value="Unassembled WGS sequence"/>
</dbReference>
<name>A0A819K0U6_9BILA</name>
<dbReference type="GO" id="GO:0006816">
    <property type="term" value="P:calcium ion transport"/>
    <property type="evidence" value="ECO:0007669"/>
    <property type="project" value="TreeGrafter"/>
</dbReference>
<protein>
    <recommendedName>
        <fullName evidence="6">PKD/REJ-like domain-containing protein</fullName>
    </recommendedName>
</protein>
<dbReference type="Pfam" id="PF02010">
    <property type="entry name" value="REJ"/>
    <property type="match status" value="1"/>
</dbReference>
<dbReference type="GO" id="GO:0005261">
    <property type="term" value="F:monoatomic cation channel activity"/>
    <property type="evidence" value="ECO:0007669"/>
    <property type="project" value="TreeGrafter"/>
</dbReference>
<accession>A0A819K0U6</accession>
<keyword evidence="5" id="KW-0472">Membrane</keyword>
<comment type="subcellular location">
    <subcellularLocation>
        <location evidence="1">Membrane</location>
    </subcellularLocation>
</comment>
<reference evidence="7" key="1">
    <citation type="submission" date="2021-02" db="EMBL/GenBank/DDBJ databases">
        <authorList>
            <person name="Nowell W R."/>
        </authorList>
    </citation>
    <scope>NUCLEOTIDE SEQUENCE</scope>
</reference>
<evidence type="ECO:0000313" key="7">
    <source>
        <dbReference type="EMBL" id="CAF3941018.1"/>
    </source>
</evidence>
<keyword evidence="4" id="KW-1133">Transmembrane helix</keyword>
<dbReference type="PANTHER" id="PTHR46730">
    <property type="entry name" value="POLYCYSTIN-1"/>
    <property type="match status" value="1"/>
</dbReference>
<keyword evidence="3" id="KW-0677">Repeat</keyword>
<gene>
    <name evidence="7" type="ORF">FNK824_LOCUS22675</name>
</gene>
<keyword evidence="2" id="KW-0812">Transmembrane</keyword>
<dbReference type="PANTHER" id="PTHR46730:SF1">
    <property type="entry name" value="PLAT DOMAIN-CONTAINING PROTEIN"/>
    <property type="match status" value="1"/>
</dbReference>
<comment type="caution">
    <text evidence="7">The sequence shown here is derived from an EMBL/GenBank/DDBJ whole genome shotgun (WGS) entry which is preliminary data.</text>
</comment>
<dbReference type="InterPro" id="IPR011042">
    <property type="entry name" value="6-blade_b-propeller_TolB-like"/>
</dbReference>
<organism evidence="7 8">
    <name type="scientific">Rotaria sordida</name>
    <dbReference type="NCBI Taxonomy" id="392033"/>
    <lineage>
        <taxon>Eukaryota</taxon>
        <taxon>Metazoa</taxon>
        <taxon>Spiralia</taxon>
        <taxon>Gnathifera</taxon>
        <taxon>Rotifera</taxon>
        <taxon>Eurotatoria</taxon>
        <taxon>Bdelloidea</taxon>
        <taxon>Philodinida</taxon>
        <taxon>Philodinidae</taxon>
        <taxon>Rotaria</taxon>
    </lineage>
</organism>
<dbReference type="GO" id="GO:0005886">
    <property type="term" value="C:plasma membrane"/>
    <property type="evidence" value="ECO:0007669"/>
    <property type="project" value="TreeGrafter"/>
</dbReference>
<evidence type="ECO:0000256" key="3">
    <source>
        <dbReference type="ARBA" id="ARBA00022737"/>
    </source>
</evidence>